<name>A0A061JGQ0_9PROT</name>
<dbReference type="Pfam" id="PF01751">
    <property type="entry name" value="Toprim"/>
    <property type="match status" value="1"/>
</dbReference>
<sequence length="729" mass="82676">MSNVIDMKDFFNFNTAIPQNCFESTAPWEPSEQVSELKARLLYSLKSCLSYLLPGGVFQRNKFYVGDVQGNPGQSLVVELEGNRIGMWHDFATDEGGDIISLWAAVTGKDTRSQFPEILTDIAQWSGERTKSVYAMISEIKKKHEATQEEEGPELLGAPTARWDYFDESNKLIACVYRYETDSGKQYRPWDVKTCRNRAPNPRPFYNIPGILKAKTIVLVEGEKSADSLMRHGITATTAMFGANAPIDKTDWEPLKNKHVIIWPDHDEPGRQYADKVSLKLKNLGVASIQILQIPENKPKGYDAADSDAEGVDLENFIDLCPKKTISVNKMVPAFTLGQLLQDDSPMPYDVIAPRIVTPGGLLIFGGAPKVGKSDFLISWLVHMAAGKHFLGMQPAKPLKIFYLQTEIGYHYLRERLKQLELDPDVLEQISNNLVITPQTRMLLNDEGIAQIVQTINDFFDPKTVDLIVIDPLRNIFDAGDHGTENDNNAMLFFLQERLERLRHQVNPNAGMIVAHHTKKITKKLLEEDPFQSLSGAGALRGFYTTGMILFRPDESKTPRQLMFELRNGERIDNKWVDKIAGKWSVLEEESERLVNKHYGEKLDAERRRKHDIILQLIYEEARKGKLYTASQFCRAFENRSGLGGQHSIRDRIDVLATKGYIKFCKTAARKSKYGFLCVEAMDLKETKVDPETGEETTHFQPILPTHYKSAEDGTIIPLENPSLWFYHD</sequence>
<keyword evidence="3" id="KW-1185">Reference proteome</keyword>
<evidence type="ECO:0000259" key="1">
    <source>
        <dbReference type="Pfam" id="PF01751"/>
    </source>
</evidence>
<protein>
    <submittedName>
        <fullName evidence="2">DNA primase (Bacterial type)</fullName>
    </submittedName>
</protein>
<dbReference type="Gene3D" id="3.40.50.300">
    <property type="entry name" value="P-loop containing nucleotide triphosphate hydrolases"/>
    <property type="match status" value="1"/>
</dbReference>
<dbReference type="Pfam" id="PF13481">
    <property type="entry name" value="AAA_25"/>
    <property type="match status" value="1"/>
</dbReference>
<dbReference type="Proteomes" id="UP000026922">
    <property type="component" value="Unassembled WGS sequence"/>
</dbReference>
<dbReference type="SUPFAM" id="SSF52540">
    <property type="entry name" value="P-loop containing nucleoside triphosphate hydrolases"/>
    <property type="match status" value="1"/>
</dbReference>
<dbReference type="SUPFAM" id="SSF56731">
    <property type="entry name" value="DNA primase core"/>
    <property type="match status" value="1"/>
</dbReference>
<dbReference type="InterPro" id="IPR006171">
    <property type="entry name" value="TOPRIM_dom"/>
</dbReference>
<proteinExistence type="predicted"/>
<accession>A0A061JGQ0</accession>
<dbReference type="CDD" id="cd01029">
    <property type="entry name" value="TOPRIM_primases"/>
    <property type="match status" value="1"/>
</dbReference>
<evidence type="ECO:0000313" key="2">
    <source>
        <dbReference type="EMBL" id="ETZ04358.1"/>
    </source>
</evidence>
<dbReference type="AlphaFoldDB" id="A0A061JGQ0"/>
<dbReference type="Gene3D" id="3.40.1360.10">
    <property type="match status" value="1"/>
</dbReference>
<dbReference type="InterPro" id="IPR034154">
    <property type="entry name" value="TOPRIM_DnaG/twinkle"/>
</dbReference>
<dbReference type="EMBL" id="ARPM03000202">
    <property type="protein sequence ID" value="ETZ04358.1"/>
    <property type="molecule type" value="Genomic_DNA"/>
</dbReference>
<comment type="caution">
    <text evidence="2">The sequence shown here is derived from an EMBL/GenBank/DDBJ whole genome shotgun (WGS) entry which is preliminary data.</text>
</comment>
<feature type="domain" description="Toprim" evidence="1">
    <location>
        <begin position="216"/>
        <end position="283"/>
    </location>
</feature>
<dbReference type="RefSeq" id="WP_006302600.1">
    <property type="nucleotide sequence ID" value="NZ_ARPM03000202.1"/>
</dbReference>
<gene>
    <name evidence="2" type="ORF">K737_301195</name>
</gene>
<reference evidence="2 3" key="1">
    <citation type="journal article" date="2013" name="Genome Announc.">
        <title>Draft Genome Sequence of Holospora undulata Strain HU1, a Micronucleus-Specific Symbiont of the Ciliate Paramecium caudatum.</title>
        <authorList>
            <person name="Dohra H."/>
            <person name="Suzuki H."/>
            <person name="Suzuki T."/>
            <person name="Tanaka K."/>
            <person name="Fujishima M."/>
        </authorList>
    </citation>
    <scope>NUCLEOTIDE SEQUENCE [LARGE SCALE GENOMIC DNA]</scope>
    <source>
        <strain evidence="2 3">HU1</strain>
    </source>
</reference>
<evidence type="ECO:0000313" key="3">
    <source>
        <dbReference type="Proteomes" id="UP000026922"/>
    </source>
</evidence>
<dbReference type="InterPro" id="IPR027417">
    <property type="entry name" value="P-loop_NTPase"/>
</dbReference>
<organism evidence="2 3">
    <name type="scientific">Holospora undulata HU1</name>
    <dbReference type="NCBI Taxonomy" id="1321371"/>
    <lineage>
        <taxon>Bacteria</taxon>
        <taxon>Pseudomonadati</taxon>
        <taxon>Pseudomonadota</taxon>
        <taxon>Alphaproteobacteria</taxon>
        <taxon>Holosporales</taxon>
        <taxon>Holosporaceae</taxon>
        <taxon>Holospora</taxon>
    </lineage>
</organism>